<dbReference type="InterPro" id="IPR011083">
    <property type="entry name" value="Phage_tail_collar_dom"/>
</dbReference>
<dbReference type="OrthoDB" id="9113831at2"/>
<reference evidence="3 4" key="1">
    <citation type="submission" date="2019-04" db="EMBL/GenBank/DDBJ databases">
        <title>Flavobacterium sp. nov. isolated from construction timber.</title>
        <authorList>
            <person name="Lin S.-Y."/>
            <person name="Chang C.-T."/>
            <person name="Young C.-C."/>
        </authorList>
    </citation>
    <scope>NUCLEOTIDE SEQUENCE [LARGE SCALE GENOMIC DNA]</scope>
    <source>
        <strain evidence="3 4">CC-CTC003</strain>
    </source>
</reference>
<feature type="region of interest" description="Disordered" evidence="1">
    <location>
        <begin position="146"/>
        <end position="169"/>
    </location>
</feature>
<evidence type="ECO:0000259" key="2">
    <source>
        <dbReference type="Pfam" id="PF07484"/>
    </source>
</evidence>
<organism evidence="3 4">
    <name type="scientific">Flavobacterium supellecticarium</name>
    <dbReference type="NCBI Taxonomy" id="2565924"/>
    <lineage>
        <taxon>Bacteria</taxon>
        <taxon>Pseudomonadati</taxon>
        <taxon>Bacteroidota</taxon>
        <taxon>Flavobacteriia</taxon>
        <taxon>Flavobacteriales</taxon>
        <taxon>Flavobacteriaceae</taxon>
        <taxon>Flavobacterium</taxon>
    </lineage>
</organism>
<dbReference type="AlphaFoldDB" id="A0A4S4A0S5"/>
<feature type="compositionally biased region" description="Basic and acidic residues" evidence="1">
    <location>
        <begin position="146"/>
        <end position="155"/>
    </location>
</feature>
<dbReference type="EMBL" id="SSNZ01000002">
    <property type="protein sequence ID" value="THF51772.1"/>
    <property type="molecule type" value="Genomic_DNA"/>
</dbReference>
<dbReference type="RefSeq" id="WP_136402756.1">
    <property type="nucleotide sequence ID" value="NZ_SSNZ01000002.1"/>
</dbReference>
<dbReference type="InterPro" id="IPR037053">
    <property type="entry name" value="Phage_tail_collar_dom_sf"/>
</dbReference>
<dbReference type="Pfam" id="PF07484">
    <property type="entry name" value="Collar"/>
    <property type="match status" value="1"/>
</dbReference>
<dbReference type="Gene3D" id="3.90.1340.10">
    <property type="entry name" value="Phage tail collar domain"/>
    <property type="match status" value="1"/>
</dbReference>
<keyword evidence="4" id="KW-1185">Reference proteome</keyword>
<dbReference type="Proteomes" id="UP000307507">
    <property type="component" value="Unassembled WGS sequence"/>
</dbReference>
<evidence type="ECO:0000313" key="4">
    <source>
        <dbReference type="Proteomes" id="UP000307507"/>
    </source>
</evidence>
<name>A0A4S4A0S5_9FLAO</name>
<evidence type="ECO:0000256" key="1">
    <source>
        <dbReference type="SAM" id="MobiDB-lite"/>
    </source>
</evidence>
<protein>
    <submittedName>
        <fullName evidence="3">Tail fiber protein</fullName>
    </submittedName>
</protein>
<dbReference type="SUPFAM" id="SSF88874">
    <property type="entry name" value="Receptor-binding domain of short tail fibre protein gp12"/>
    <property type="match status" value="1"/>
</dbReference>
<feature type="compositionally biased region" description="Polar residues" evidence="1">
    <location>
        <begin position="157"/>
        <end position="166"/>
    </location>
</feature>
<evidence type="ECO:0000313" key="3">
    <source>
        <dbReference type="EMBL" id="THF51772.1"/>
    </source>
</evidence>
<feature type="domain" description="Phage tail collar" evidence="2">
    <location>
        <begin position="77"/>
        <end position="133"/>
    </location>
</feature>
<comment type="caution">
    <text evidence="3">The sequence shown here is derived from an EMBL/GenBank/DDBJ whole genome shotgun (WGS) entry which is preliminary data.</text>
</comment>
<accession>A0A4S4A0S5</accession>
<proteinExistence type="predicted"/>
<gene>
    <name evidence="3" type="ORF">E6C50_08430</name>
</gene>
<sequence>MKTAKRQQITTKDIILFLLFLIANASVLFAQNDALKILPNGNVGVGATNPNEKLQVAGNIKSEGRIKDKTGNVVPVGSIMAFAGAQAPDGWLLCDGKSYPVSGDKNDLFNVISTTYGGGNGQFNVPDLRQTFVMGANPANGNEQLGKKGEADRHTHSINPPGQSFKTSDDGAHYHRFNPNWYKRNFGSGGYSGIDTDGTDIKNQTTESVPNHSHSVYVALPAFTSGEYTGQNRPKWMALNYIIKY</sequence>